<organism evidence="4 5">
    <name type="scientific">Penicilliopsis zonata CBS 506.65</name>
    <dbReference type="NCBI Taxonomy" id="1073090"/>
    <lineage>
        <taxon>Eukaryota</taxon>
        <taxon>Fungi</taxon>
        <taxon>Dikarya</taxon>
        <taxon>Ascomycota</taxon>
        <taxon>Pezizomycotina</taxon>
        <taxon>Eurotiomycetes</taxon>
        <taxon>Eurotiomycetidae</taxon>
        <taxon>Eurotiales</taxon>
        <taxon>Aspergillaceae</taxon>
        <taxon>Penicilliopsis</taxon>
    </lineage>
</organism>
<dbReference type="GeneID" id="34613749"/>
<dbReference type="VEuPathDB" id="FungiDB:ASPZODRAFT_18747"/>
<name>A0A1L9S9W4_9EURO</name>
<protein>
    <submittedName>
        <fullName evidence="4">Uncharacterized protein</fullName>
    </submittedName>
</protein>
<feature type="transmembrane region" description="Helical" evidence="2">
    <location>
        <begin position="45"/>
        <end position="72"/>
    </location>
</feature>
<feature type="region of interest" description="Disordered" evidence="1">
    <location>
        <begin position="98"/>
        <end position="135"/>
    </location>
</feature>
<gene>
    <name evidence="4" type="ORF">ASPZODRAFT_18747</name>
</gene>
<feature type="region of interest" description="Disordered" evidence="1">
    <location>
        <begin position="148"/>
        <end position="170"/>
    </location>
</feature>
<reference evidence="5" key="1">
    <citation type="journal article" date="2017" name="Genome Biol.">
        <title>Comparative genomics reveals high biological diversity and specific adaptations in the industrially and medically important fungal genus Aspergillus.</title>
        <authorList>
            <person name="de Vries R.P."/>
            <person name="Riley R."/>
            <person name="Wiebenga A."/>
            <person name="Aguilar-Osorio G."/>
            <person name="Amillis S."/>
            <person name="Uchima C.A."/>
            <person name="Anderluh G."/>
            <person name="Asadollahi M."/>
            <person name="Askin M."/>
            <person name="Barry K."/>
            <person name="Battaglia E."/>
            <person name="Bayram O."/>
            <person name="Benocci T."/>
            <person name="Braus-Stromeyer S.A."/>
            <person name="Caldana C."/>
            <person name="Canovas D."/>
            <person name="Cerqueira G.C."/>
            <person name="Chen F."/>
            <person name="Chen W."/>
            <person name="Choi C."/>
            <person name="Clum A."/>
            <person name="Dos Santos R.A."/>
            <person name="Damasio A.R."/>
            <person name="Diallinas G."/>
            <person name="Emri T."/>
            <person name="Fekete E."/>
            <person name="Flipphi M."/>
            <person name="Freyberg S."/>
            <person name="Gallo A."/>
            <person name="Gournas C."/>
            <person name="Habgood R."/>
            <person name="Hainaut M."/>
            <person name="Harispe M.L."/>
            <person name="Henrissat B."/>
            <person name="Hilden K.S."/>
            <person name="Hope R."/>
            <person name="Hossain A."/>
            <person name="Karabika E."/>
            <person name="Karaffa L."/>
            <person name="Karanyi Z."/>
            <person name="Krasevec N."/>
            <person name="Kuo A."/>
            <person name="Kusch H."/>
            <person name="LaButti K."/>
            <person name="Lagendijk E.L."/>
            <person name="Lapidus A."/>
            <person name="Levasseur A."/>
            <person name="Lindquist E."/>
            <person name="Lipzen A."/>
            <person name="Logrieco A.F."/>
            <person name="MacCabe A."/>
            <person name="Maekelae M.R."/>
            <person name="Malavazi I."/>
            <person name="Melin P."/>
            <person name="Meyer V."/>
            <person name="Mielnichuk N."/>
            <person name="Miskei M."/>
            <person name="Molnar A.P."/>
            <person name="Mule G."/>
            <person name="Ngan C.Y."/>
            <person name="Orejas M."/>
            <person name="Orosz E."/>
            <person name="Ouedraogo J.P."/>
            <person name="Overkamp K.M."/>
            <person name="Park H.-S."/>
            <person name="Perrone G."/>
            <person name="Piumi F."/>
            <person name="Punt P.J."/>
            <person name="Ram A.F."/>
            <person name="Ramon A."/>
            <person name="Rauscher S."/>
            <person name="Record E."/>
            <person name="Riano-Pachon D.M."/>
            <person name="Robert V."/>
            <person name="Roehrig J."/>
            <person name="Ruller R."/>
            <person name="Salamov A."/>
            <person name="Salih N.S."/>
            <person name="Samson R.A."/>
            <person name="Sandor E."/>
            <person name="Sanguinetti M."/>
            <person name="Schuetze T."/>
            <person name="Sepcic K."/>
            <person name="Shelest E."/>
            <person name="Sherlock G."/>
            <person name="Sophianopoulou V."/>
            <person name="Squina F.M."/>
            <person name="Sun H."/>
            <person name="Susca A."/>
            <person name="Todd R.B."/>
            <person name="Tsang A."/>
            <person name="Unkles S.E."/>
            <person name="van de Wiele N."/>
            <person name="van Rossen-Uffink D."/>
            <person name="Oliveira J.V."/>
            <person name="Vesth T.C."/>
            <person name="Visser J."/>
            <person name="Yu J.-H."/>
            <person name="Zhou M."/>
            <person name="Andersen M.R."/>
            <person name="Archer D.B."/>
            <person name="Baker S.E."/>
            <person name="Benoit I."/>
            <person name="Brakhage A.A."/>
            <person name="Braus G.H."/>
            <person name="Fischer R."/>
            <person name="Frisvad J.C."/>
            <person name="Goldman G.H."/>
            <person name="Houbraken J."/>
            <person name="Oakley B."/>
            <person name="Pocsi I."/>
            <person name="Scazzocchio C."/>
            <person name="Seiboth B."/>
            <person name="vanKuyk P.A."/>
            <person name="Wortman J."/>
            <person name="Dyer P.S."/>
            <person name="Grigoriev I.V."/>
        </authorList>
    </citation>
    <scope>NUCLEOTIDE SEQUENCE [LARGE SCALE GENOMIC DNA]</scope>
    <source>
        <strain evidence="5">CBS 506.65</strain>
    </source>
</reference>
<dbReference type="OrthoDB" id="5425637at2759"/>
<proteinExistence type="predicted"/>
<keyword evidence="2" id="KW-0472">Membrane</keyword>
<keyword evidence="2" id="KW-1133">Transmembrane helix</keyword>
<evidence type="ECO:0000256" key="2">
    <source>
        <dbReference type="SAM" id="Phobius"/>
    </source>
</evidence>
<feature type="signal peptide" evidence="3">
    <location>
        <begin position="1"/>
        <end position="21"/>
    </location>
</feature>
<evidence type="ECO:0000313" key="4">
    <source>
        <dbReference type="EMBL" id="OJJ43970.1"/>
    </source>
</evidence>
<dbReference type="RefSeq" id="XP_022578480.1">
    <property type="nucleotide sequence ID" value="XM_022727285.1"/>
</dbReference>
<keyword evidence="2" id="KW-0812">Transmembrane</keyword>
<accession>A0A1L9S9W4</accession>
<dbReference type="EMBL" id="KV878349">
    <property type="protein sequence ID" value="OJJ43970.1"/>
    <property type="molecule type" value="Genomic_DNA"/>
</dbReference>
<evidence type="ECO:0000256" key="3">
    <source>
        <dbReference type="SAM" id="SignalP"/>
    </source>
</evidence>
<evidence type="ECO:0000313" key="5">
    <source>
        <dbReference type="Proteomes" id="UP000184188"/>
    </source>
</evidence>
<sequence length="170" mass="18182">MACTLAIFSLLLVPLVQPVHAQSESVAEQNEAGASGSSPGNIGLPTGGMIALCIVVGIVAIIGVASAILFLIAKKQQWAMGETLRYSARRVTEAIKTPLTPRFPRSRRAPPQSQARSFSRPTTKRLSKNRLKDDMELGLKEKAVEVTSEAGSLGAPPKPRGWGTRFSFGR</sequence>
<dbReference type="AlphaFoldDB" id="A0A1L9S9W4"/>
<feature type="compositionally biased region" description="Polar residues" evidence="1">
    <location>
        <begin position="111"/>
        <end position="121"/>
    </location>
</feature>
<keyword evidence="3" id="KW-0732">Signal</keyword>
<keyword evidence="5" id="KW-1185">Reference proteome</keyword>
<feature type="chain" id="PRO_5012838069" evidence="3">
    <location>
        <begin position="22"/>
        <end position="170"/>
    </location>
</feature>
<dbReference type="Proteomes" id="UP000184188">
    <property type="component" value="Unassembled WGS sequence"/>
</dbReference>
<evidence type="ECO:0000256" key="1">
    <source>
        <dbReference type="SAM" id="MobiDB-lite"/>
    </source>
</evidence>